<proteinExistence type="predicted"/>
<name>A0A2G9NL20_AQUCT</name>
<evidence type="ECO:0000313" key="1">
    <source>
        <dbReference type="EMBL" id="PIN91785.1"/>
    </source>
</evidence>
<dbReference type="OrthoDB" id="193931at2759"/>
<dbReference type="Proteomes" id="UP000228934">
    <property type="component" value="Unassembled WGS sequence"/>
</dbReference>
<sequence length="127" mass="14510">MVLMSVSLQPPPVWYSVTKRQTSLEDYKTVFLDICYIPSCFLALTLMHLTVQKNRTAELEQLVLETAIIKRTESFHNSLKSNSVYISYCVIIPFIVPSSNMFPAQCFVHTCMVFTGQAHERQGDRVS</sequence>
<dbReference type="AlphaFoldDB" id="A0A2G9NL20"/>
<reference evidence="2" key="1">
    <citation type="journal article" date="2017" name="Nat. Commun.">
        <title>The North American bullfrog draft genome provides insight into hormonal regulation of long noncoding RNA.</title>
        <authorList>
            <person name="Hammond S.A."/>
            <person name="Warren R.L."/>
            <person name="Vandervalk B.P."/>
            <person name="Kucuk E."/>
            <person name="Khan H."/>
            <person name="Gibb E.A."/>
            <person name="Pandoh P."/>
            <person name="Kirk H."/>
            <person name="Zhao Y."/>
            <person name="Jones M."/>
            <person name="Mungall A.J."/>
            <person name="Coope R."/>
            <person name="Pleasance S."/>
            <person name="Moore R.A."/>
            <person name="Holt R.A."/>
            <person name="Round J.M."/>
            <person name="Ohora S."/>
            <person name="Walle B.V."/>
            <person name="Veldhoen N."/>
            <person name="Helbing C.C."/>
            <person name="Birol I."/>
        </authorList>
    </citation>
    <scope>NUCLEOTIDE SEQUENCE [LARGE SCALE GENOMIC DNA]</scope>
</reference>
<evidence type="ECO:0000313" key="2">
    <source>
        <dbReference type="Proteomes" id="UP000228934"/>
    </source>
</evidence>
<gene>
    <name evidence="1" type="ORF">AB205_0168710</name>
</gene>
<keyword evidence="2" id="KW-1185">Reference proteome</keyword>
<accession>A0A2G9NL20</accession>
<dbReference type="EMBL" id="KV923216">
    <property type="protein sequence ID" value="PIN91785.1"/>
    <property type="molecule type" value="Genomic_DNA"/>
</dbReference>
<organism evidence="1 2">
    <name type="scientific">Aquarana catesbeiana</name>
    <name type="common">American bullfrog</name>
    <name type="synonym">Rana catesbeiana</name>
    <dbReference type="NCBI Taxonomy" id="8400"/>
    <lineage>
        <taxon>Eukaryota</taxon>
        <taxon>Metazoa</taxon>
        <taxon>Chordata</taxon>
        <taxon>Craniata</taxon>
        <taxon>Vertebrata</taxon>
        <taxon>Euteleostomi</taxon>
        <taxon>Amphibia</taxon>
        <taxon>Batrachia</taxon>
        <taxon>Anura</taxon>
        <taxon>Neobatrachia</taxon>
        <taxon>Ranoidea</taxon>
        <taxon>Ranidae</taxon>
        <taxon>Aquarana</taxon>
    </lineage>
</organism>
<protein>
    <submittedName>
        <fullName evidence="1">Uncharacterized protein</fullName>
    </submittedName>
</protein>